<dbReference type="SUPFAM" id="SSF46689">
    <property type="entry name" value="Homeodomain-like"/>
    <property type="match status" value="1"/>
</dbReference>
<gene>
    <name evidence="6" type="ORF">TH6_00940</name>
</gene>
<evidence type="ECO:0000256" key="4">
    <source>
        <dbReference type="PROSITE-ProRule" id="PRU00335"/>
    </source>
</evidence>
<reference evidence="6 7" key="1">
    <citation type="submission" date="2014-07" db="EMBL/GenBank/DDBJ databases">
        <title>Draft genome sequence of Thalassospira profundimaris R8-17.</title>
        <authorList>
            <person name="Lai Q."/>
            <person name="Shao Z."/>
        </authorList>
    </citation>
    <scope>NUCLEOTIDE SEQUENCE [LARGE SCALE GENOMIC DNA]</scope>
    <source>
        <strain evidence="6 7">R8-17</strain>
    </source>
</reference>
<dbReference type="RefSeq" id="WP_062956680.1">
    <property type="nucleotide sequence ID" value="NZ_JPWB01000001.1"/>
</dbReference>
<evidence type="ECO:0000256" key="2">
    <source>
        <dbReference type="ARBA" id="ARBA00023125"/>
    </source>
</evidence>
<evidence type="ECO:0000256" key="3">
    <source>
        <dbReference type="ARBA" id="ARBA00023163"/>
    </source>
</evidence>
<organism evidence="6 7">
    <name type="scientific">Thalassospira profundimaris</name>
    <dbReference type="NCBI Taxonomy" id="502049"/>
    <lineage>
        <taxon>Bacteria</taxon>
        <taxon>Pseudomonadati</taxon>
        <taxon>Pseudomonadota</taxon>
        <taxon>Alphaproteobacteria</taxon>
        <taxon>Rhodospirillales</taxon>
        <taxon>Thalassospiraceae</taxon>
        <taxon>Thalassospira</taxon>
    </lineage>
</organism>
<dbReference type="PANTHER" id="PTHR47506:SF1">
    <property type="entry name" value="HTH-TYPE TRANSCRIPTIONAL REGULATOR YJDC"/>
    <property type="match status" value="1"/>
</dbReference>
<dbReference type="Proteomes" id="UP000253061">
    <property type="component" value="Unassembled WGS sequence"/>
</dbReference>
<dbReference type="Gene3D" id="1.10.357.10">
    <property type="entry name" value="Tetracycline Repressor, domain 2"/>
    <property type="match status" value="1"/>
</dbReference>
<dbReference type="InterPro" id="IPR001647">
    <property type="entry name" value="HTH_TetR"/>
</dbReference>
<proteinExistence type="predicted"/>
<evidence type="ECO:0000313" key="7">
    <source>
        <dbReference type="Proteomes" id="UP000253061"/>
    </source>
</evidence>
<dbReference type="PROSITE" id="PS50977">
    <property type="entry name" value="HTH_TETR_2"/>
    <property type="match status" value="1"/>
</dbReference>
<sequence>MAARGRPRQFDRIDALDKALALFWERGYENTSMSDLSNAMELRPPSIYAAFGSKEALFEEVVERYSEVYGGAIWGDLERFKHPRDATRHILIATVNTFCDETTPKGCLIVLAAPQTESSQSNVTQTLCTHRQKNVETLKHLYEEGLHRGHIPRGANINVMANYYATVQHGMSIQARDGMNRAALTAVAEAAMATWPTLIKTSMSSS</sequence>
<name>A0A367VJ41_9PROT</name>
<evidence type="ECO:0000256" key="1">
    <source>
        <dbReference type="ARBA" id="ARBA00023015"/>
    </source>
</evidence>
<dbReference type="Gene3D" id="1.10.10.60">
    <property type="entry name" value="Homeodomain-like"/>
    <property type="match status" value="1"/>
</dbReference>
<comment type="caution">
    <text evidence="6">The sequence shown here is derived from an EMBL/GenBank/DDBJ whole genome shotgun (WGS) entry which is preliminary data.</text>
</comment>
<evidence type="ECO:0000313" key="6">
    <source>
        <dbReference type="EMBL" id="RCK25227.1"/>
    </source>
</evidence>
<keyword evidence="1" id="KW-0805">Transcription regulation</keyword>
<dbReference type="PANTHER" id="PTHR47506">
    <property type="entry name" value="TRANSCRIPTIONAL REGULATORY PROTEIN"/>
    <property type="match status" value="1"/>
</dbReference>
<accession>A0A367VJ41</accession>
<dbReference type="AlphaFoldDB" id="A0A367VJ41"/>
<dbReference type="Pfam" id="PF00440">
    <property type="entry name" value="TetR_N"/>
    <property type="match status" value="1"/>
</dbReference>
<protein>
    <recommendedName>
        <fullName evidence="5">HTH tetR-type domain-containing protein</fullName>
    </recommendedName>
</protein>
<dbReference type="EMBL" id="JPWB01000001">
    <property type="protein sequence ID" value="RCK25227.1"/>
    <property type="molecule type" value="Genomic_DNA"/>
</dbReference>
<dbReference type="InterPro" id="IPR009057">
    <property type="entry name" value="Homeodomain-like_sf"/>
</dbReference>
<dbReference type="InterPro" id="IPR036271">
    <property type="entry name" value="Tet_transcr_reg_TetR-rel_C_sf"/>
</dbReference>
<evidence type="ECO:0000259" key="5">
    <source>
        <dbReference type="PROSITE" id="PS50977"/>
    </source>
</evidence>
<feature type="domain" description="HTH tetR-type" evidence="5">
    <location>
        <begin position="9"/>
        <end position="69"/>
    </location>
</feature>
<dbReference type="GO" id="GO:0003677">
    <property type="term" value="F:DNA binding"/>
    <property type="evidence" value="ECO:0007669"/>
    <property type="project" value="UniProtKB-UniRule"/>
</dbReference>
<keyword evidence="2 4" id="KW-0238">DNA-binding</keyword>
<dbReference type="SUPFAM" id="SSF48498">
    <property type="entry name" value="Tetracyclin repressor-like, C-terminal domain"/>
    <property type="match status" value="1"/>
</dbReference>
<feature type="DNA-binding region" description="H-T-H motif" evidence="4">
    <location>
        <begin position="32"/>
        <end position="51"/>
    </location>
</feature>
<keyword evidence="3" id="KW-0804">Transcription</keyword>